<name>A0A367FQ01_9ACTN</name>
<feature type="compositionally biased region" description="Basic residues" evidence="5">
    <location>
        <begin position="268"/>
        <end position="277"/>
    </location>
</feature>
<evidence type="ECO:0000256" key="3">
    <source>
        <dbReference type="ARBA" id="ARBA00023315"/>
    </source>
</evidence>
<evidence type="ECO:0000313" key="9">
    <source>
        <dbReference type="Proteomes" id="UP000253094"/>
    </source>
</evidence>
<dbReference type="EMBL" id="QOIL01000002">
    <property type="protein sequence ID" value="RCG32473.1"/>
    <property type="molecule type" value="Genomic_DNA"/>
</dbReference>
<evidence type="ECO:0000313" key="8">
    <source>
        <dbReference type="EMBL" id="RCG32473.1"/>
    </source>
</evidence>
<proteinExistence type="inferred from homology"/>
<dbReference type="PANTHER" id="PTHR43365">
    <property type="entry name" value="BLR7806 PROTEIN"/>
    <property type="match status" value="1"/>
</dbReference>
<dbReference type="EC" id="2.3.1.16" evidence="8"/>
<dbReference type="Pfam" id="PF02803">
    <property type="entry name" value="Thiolase_C"/>
    <property type="match status" value="1"/>
</dbReference>
<dbReference type="InterPro" id="IPR020616">
    <property type="entry name" value="Thiolase_N"/>
</dbReference>
<evidence type="ECO:0000259" key="6">
    <source>
        <dbReference type="Pfam" id="PF00108"/>
    </source>
</evidence>
<accession>A0A367FQ01</accession>
<reference evidence="8 9" key="1">
    <citation type="submission" date="2018-06" db="EMBL/GenBank/DDBJ databases">
        <title>Sphaerisporangium craniellae sp. nov., isolated from a marine sponge in the South China Sea.</title>
        <authorList>
            <person name="Li L."/>
        </authorList>
    </citation>
    <scope>NUCLEOTIDE SEQUENCE [LARGE SCALE GENOMIC DNA]</scope>
    <source>
        <strain evidence="8 9">CCTCC AA 208026</strain>
    </source>
</reference>
<evidence type="ECO:0000256" key="2">
    <source>
        <dbReference type="ARBA" id="ARBA00022679"/>
    </source>
</evidence>
<dbReference type="Pfam" id="PF00108">
    <property type="entry name" value="Thiolase_N"/>
    <property type="match status" value="1"/>
</dbReference>
<evidence type="ECO:0000259" key="7">
    <source>
        <dbReference type="Pfam" id="PF02803"/>
    </source>
</evidence>
<dbReference type="Proteomes" id="UP000253094">
    <property type="component" value="Unassembled WGS sequence"/>
</dbReference>
<evidence type="ECO:0000256" key="4">
    <source>
        <dbReference type="RuleBase" id="RU003557"/>
    </source>
</evidence>
<evidence type="ECO:0000256" key="1">
    <source>
        <dbReference type="ARBA" id="ARBA00010982"/>
    </source>
</evidence>
<dbReference type="GO" id="GO:0003988">
    <property type="term" value="F:acetyl-CoA C-acyltransferase activity"/>
    <property type="evidence" value="ECO:0007669"/>
    <property type="project" value="UniProtKB-EC"/>
</dbReference>
<comment type="similarity">
    <text evidence="1 4">Belongs to the thiolase-like superfamily. Thiolase family.</text>
</comment>
<feature type="domain" description="Thiolase N-terminal" evidence="6">
    <location>
        <begin position="13"/>
        <end position="259"/>
    </location>
</feature>
<dbReference type="PIRSF" id="PIRSF000429">
    <property type="entry name" value="Ac-CoA_Ac_transf"/>
    <property type="match status" value="1"/>
</dbReference>
<feature type="domain" description="Thiolase C-terminal" evidence="7">
    <location>
        <begin position="269"/>
        <end position="386"/>
    </location>
</feature>
<keyword evidence="9" id="KW-1185">Reference proteome</keyword>
<protein>
    <submittedName>
        <fullName evidence="8">Acetyl-CoA C-acyltransferase</fullName>
        <ecNumber evidence="8">2.3.1.16</ecNumber>
    </submittedName>
</protein>
<dbReference type="Gene3D" id="3.40.47.10">
    <property type="match status" value="2"/>
</dbReference>
<dbReference type="OrthoDB" id="3761315at2"/>
<dbReference type="SUPFAM" id="SSF53901">
    <property type="entry name" value="Thiolase-like"/>
    <property type="match status" value="2"/>
</dbReference>
<keyword evidence="2 4" id="KW-0808">Transferase</keyword>
<dbReference type="InterPro" id="IPR016039">
    <property type="entry name" value="Thiolase-like"/>
</dbReference>
<sequence length="388" mass="39705">MTPRTAPPATEAYIIGAVRTPLGREGGGLAGAHPADLGAHVIRALLDRTGADPGAVDEVVFGCVDAVGPQAGNVARTCWLAAGLPGEVPGVTVDRQGGSSQQALHFAAHAVWSGNAGLVVVGGVQNASMVPSSQVAAVGKALGFATPVAGSRGWQARYGGREPSSLRGAEMIAKKWDISRQQMEEFALASHRRAVRATAEWRFEREVVPVAGLLADEGPRDVTPGELAALEPLAEGGRLTAGLSAQAADGAAALLVASERAVREHRLSPRARVHHTSARGSGPGMPSAAVAATARALNLAGMAIDQFDVVEVDEAFACVPLAWTRETGAGPERVNPNGGALAFGHPAGAAGARLMTSLLHELERTGGRYGLQVTGEGGQATVTVLERL</sequence>
<dbReference type="RefSeq" id="WP_114027111.1">
    <property type="nucleotide sequence ID" value="NZ_QOIL01000002.1"/>
</dbReference>
<gene>
    <name evidence="8" type="ORF">DQ384_02915</name>
</gene>
<dbReference type="AlphaFoldDB" id="A0A367FQ01"/>
<dbReference type="NCBIfam" id="TIGR01930">
    <property type="entry name" value="AcCoA-C-Actrans"/>
    <property type="match status" value="1"/>
</dbReference>
<dbReference type="InterPro" id="IPR002155">
    <property type="entry name" value="Thiolase"/>
</dbReference>
<dbReference type="CDD" id="cd00751">
    <property type="entry name" value="thiolase"/>
    <property type="match status" value="1"/>
</dbReference>
<dbReference type="InterPro" id="IPR020617">
    <property type="entry name" value="Thiolase_C"/>
</dbReference>
<keyword evidence="3 4" id="KW-0012">Acyltransferase</keyword>
<evidence type="ECO:0000256" key="5">
    <source>
        <dbReference type="SAM" id="MobiDB-lite"/>
    </source>
</evidence>
<comment type="caution">
    <text evidence="8">The sequence shown here is derived from an EMBL/GenBank/DDBJ whole genome shotgun (WGS) entry which is preliminary data.</text>
</comment>
<feature type="region of interest" description="Disordered" evidence="5">
    <location>
        <begin position="266"/>
        <end position="286"/>
    </location>
</feature>
<dbReference type="PANTHER" id="PTHR43365:SF1">
    <property type="entry name" value="ACETYL-COA C-ACYLTRANSFERASE"/>
    <property type="match status" value="1"/>
</dbReference>
<organism evidence="8 9">
    <name type="scientific">Sphaerisporangium album</name>
    <dbReference type="NCBI Taxonomy" id="509200"/>
    <lineage>
        <taxon>Bacteria</taxon>
        <taxon>Bacillati</taxon>
        <taxon>Actinomycetota</taxon>
        <taxon>Actinomycetes</taxon>
        <taxon>Streptosporangiales</taxon>
        <taxon>Streptosporangiaceae</taxon>
        <taxon>Sphaerisporangium</taxon>
    </lineage>
</organism>